<name>A0A4R8DX06_9BACT</name>
<dbReference type="InterPro" id="IPR036942">
    <property type="entry name" value="Beta-barrel_TonB_sf"/>
</dbReference>
<evidence type="ECO:0000256" key="3">
    <source>
        <dbReference type="ARBA" id="ARBA00022452"/>
    </source>
</evidence>
<protein>
    <submittedName>
        <fullName evidence="10">TonB-linked SusC/RagA family outer membrane protein</fullName>
    </submittedName>
</protein>
<dbReference type="AlphaFoldDB" id="A0A4R8DX06"/>
<comment type="caution">
    <text evidence="10">The sequence shown here is derived from an EMBL/GenBank/DDBJ whole genome shotgun (WGS) entry which is preliminary data.</text>
</comment>
<dbReference type="GO" id="GO:0009279">
    <property type="term" value="C:cell outer membrane"/>
    <property type="evidence" value="ECO:0007669"/>
    <property type="project" value="UniProtKB-SubCell"/>
</dbReference>
<dbReference type="NCBIfam" id="TIGR04056">
    <property type="entry name" value="OMP_RagA_SusC"/>
    <property type="match status" value="1"/>
</dbReference>
<evidence type="ECO:0000256" key="4">
    <source>
        <dbReference type="ARBA" id="ARBA00022692"/>
    </source>
</evidence>
<gene>
    <name evidence="10" type="ORF">EDB95_3114</name>
</gene>
<dbReference type="SUPFAM" id="SSF49464">
    <property type="entry name" value="Carboxypeptidase regulatory domain-like"/>
    <property type="match status" value="1"/>
</dbReference>
<keyword evidence="2 7" id="KW-0813">Transport</keyword>
<evidence type="ECO:0000256" key="7">
    <source>
        <dbReference type="PROSITE-ProRule" id="PRU01360"/>
    </source>
</evidence>
<evidence type="ECO:0000256" key="2">
    <source>
        <dbReference type="ARBA" id="ARBA00022448"/>
    </source>
</evidence>
<dbReference type="Pfam" id="PF13715">
    <property type="entry name" value="CarbopepD_reg_2"/>
    <property type="match status" value="1"/>
</dbReference>
<keyword evidence="3 7" id="KW-1134">Transmembrane beta strand</keyword>
<organism evidence="10 11">
    <name type="scientific">Dinghuibacter silviterrae</name>
    <dbReference type="NCBI Taxonomy" id="1539049"/>
    <lineage>
        <taxon>Bacteria</taxon>
        <taxon>Pseudomonadati</taxon>
        <taxon>Bacteroidota</taxon>
        <taxon>Chitinophagia</taxon>
        <taxon>Chitinophagales</taxon>
        <taxon>Chitinophagaceae</taxon>
        <taxon>Dinghuibacter</taxon>
    </lineage>
</organism>
<dbReference type="SUPFAM" id="SSF56935">
    <property type="entry name" value="Porins"/>
    <property type="match status" value="1"/>
</dbReference>
<evidence type="ECO:0000256" key="6">
    <source>
        <dbReference type="ARBA" id="ARBA00023237"/>
    </source>
</evidence>
<keyword evidence="11" id="KW-1185">Reference proteome</keyword>
<dbReference type="Gene3D" id="2.170.130.10">
    <property type="entry name" value="TonB-dependent receptor, plug domain"/>
    <property type="match status" value="1"/>
</dbReference>
<reference evidence="10 11" key="1">
    <citation type="submission" date="2019-03" db="EMBL/GenBank/DDBJ databases">
        <title>Genomic Encyclopedia of Type Strains, Phase IV (KMG-IV): sequencing the most valuable type-strain genomes for metagenomic binning, comparative biology and taxonomic classification.</title>
        <authorList>
            <person name="Goeker M."/>
        </authorList>
    </citation>
    <scope>NUCLEOTIDE SEQUENCE [LARGE SCALE GENOMIC DNA]</scope>
    <source>
        <strain evidence="10 11">DSM 100059</strain>
    </source>
</reference>
<keyword evidence="8" id="KW-0732">Signal</keyword>
<dbReference type="InterPro" id="IPR023997">
    <property type="entry name" value="TonB-dep_OMP_SusC/RagA_CS"/>
</dbReference>
<keyword evidence="5 7" id="KW-0472">Membrane</keyword>
<evidence type="ECO:0000256" key="1">
    <source>
        <dbReference type="ARBA" id="ARBA00004571"/>
    </source>
</evidence>
<evidence type="ECO:0000313" key="11">
    <source>
        <dbReference type="Proteomes" id="UP000294498"/>
    </source>
</evidence>
<comment type="subcellular location">
    <subcellularLocation>
        <location evidence="1 7">Cell outer membrane</location>
        <topology evidence="1 7">Multi-pass membrane protein</topology>
    </subcellularLocation>
</comment>
<keyword evidence="4 7" id="KW-0812">Transmembrane</keyword>
<feature type="chain" id="PRO_5020944923" evidence="8">
    <location>
        <begin position="17"/>
        <end position="1080"/>
    </location>
</feature>
<dbReference type="NCBIfam" id="TIGR04057">
    <property type="entry name" value="SusC_RagA_signa"/>
    <property type="match status" value="1"/>
</dbReference>
<dbReference type="InterPro" id="IPR039426">
    <property type="entry name" value="TonB-dep_rcpt-like"/>
</dbReference>
<feature type="domain" description="TonB-dependent receptor plug" evidence="9">
    <location>
        <begin position="114"/>
        <end position="233"/>
    </location>
</feature>
<dbReference type="EMBL" id="SODV01000001">
    <property type="protein sequence ID" value="TDX02065.1"/>
    <property type="molecule type" value="Genomic_DNA"/>
</dbReference>
<dbReference type="Proteomes" id="UP000294498">
    <property type="component" value="Unassembled WGS sequence"/>
</dbReference>
<dbReference type="PROSITE" id="PS52016">
    <property type="entry name" value="TONB_DEPENDENT_REC_3"/>
    <property type="match status" value="1"/>
</dbReference>
<proteinExistence type="inferred from homology"/>
<feature type="signal peptide" evidence="8">
    <location>
        <begin position="1"/>
        <end position="16"/>
    </location>
</feature>
<dbReference type="InterPro" id="IPR037066">
    <property type="entry name" value="Plug_dom_sf"/>
</dbReference>
<dbReference type="Gene3D" id="2.60.40.1120">
    <property type="entry name" value="Carboxypeptidase-like, regulatory domain"/>
    <property type="match status" value="1"/>
</dbReference>
<dbReference type="InterPro" id="IPR023996">
    <property type="entry name" value="TonB-dep_OMP_SusC/RagA"/>
</dbReference>
<evidence type="ECO:0000259" key="9">
    <source>
        <dbReference type="Pfam" id="PF07715"/>
    </source>
</evidence>
<dbReference type="InterPro" id="IPR012910">
    <property type="entry name" value="Plug_dom"/>
</dbReference>
<evidence type="ECO:0000256" key="8">
    <source>
        <dbReference type="SAM" id="SignalP"/>
    </source>
</evidence>
<sequence length="1080" mass="117298">MLVWLSCLAFLSFAQAQKVPIRGTVLNEKNEPMEGVTVVLKGKKVSTLTKSDGRFMINVDDPQADVLQFSFIGYGSTEIALRGQTDLHLSLSPSSKDLKDVIVVSALGLTKRQKAIGYSQQSVDADRLTEARDVNITNGLAGKVAGLQVTTTGQPGSSTRVVIRGENSITGNNQPLWVVDGVPIQNDMGDTRGDNLDYGNGAEDLNPDDIASIEVLKGPNAAALYGSRAANGAILVTTKKGKIGDKNLGITVNQNTMWNSISEFPAYQNEYGEGANGLLVPNANYIVPGTGAVKMGSSGSTWGMPMLGQPYLNFAGQPIAGGYSPQPGNIESLYKTSVTNTSNIGVSKGDANGSFRLSYTNVYSNDVLPEQNQIRRNNVSLSVTRKINWLTLDSWILFTNQTTHDRTVRNLDPASPMSAYVYMPRSFNLSALSPWVNPATGNSYALGSVNSIENIYWSLYEDKNQDTHNRLIGGITATSRINSMLSLRLQGATDMNFLSSWQYRELGGLQTPQGSYSDLEQHSLNGDYSAMLMFNKRFNPTWTLTANAGAEIVTNSSLARTQAVNSLLVHNMPSISNSNAVPTVSEAESRTNTQSIFGNATVGYKDFLFLDVTGRNDWSSTLPVNNCSFFYPSVSASFIFSDFIRNHDLLSYGKLRASWAQVGNSAPAQALITPYTYGGLFLGNPYIYYTSNNQLNNPNLKPEQTRSREAGVDVTVFHDKLTFSGTVYSTKAFNQIITAQTAPETGFSAQIVNAGQITNKGIELSASGTILRRRRFLWTALANWSMNRNKVVALAPGVNTYQLGSNLGVHVNAVVGQPYGYMQGNAPYMIGDTTLVQANGRTVVQPNTYLGNYHPDWIGSVGTSVSYAGFDFSILFDIKWGGKIYSASYGRANFAGVTQASLIGRDQWLFSSIILGENGNEQQGIGQTVGSTVTRYADSGRVKGVQYHNAYLIKVDSKGNPILDKNGRYEVGAKSTVWMNPTTYESDMVLNNTPAITFDATDVKVGELVLGYTIPQQWIARWPVRGIRMAFVGRNLLTIYKKVPQGIDPEAANSSGNAQGIDAGDSFPTAQYGFDLKLNF</sequence>
<dbReference type="Pfam" id="PF07715">
    <property type="entry name" value="Plug"/>
    <property type="match status" value="1"/>
</dbReference>
<evidence type="ECO:0000313" key="10">
    <source>
        <dbReference type="EMBL" id="TDX02065.1"/>
    </source>
</evidence>
<evidence type="ECO:0000256" key="5">
    <source>
        <dbReference type="ARBA" id="ARBA00023136"/>
    </source>
</evidence>
<dbReference type="Gene3D" id="2.40.170.20">
    <property type="entry name" value="TonB-dependent receptor, beta-barrel domain"/>
    <property type="match status" value="1"/>
</dbReference>
<dbReference type="InterPro" id="IPR008969">
    <property type="entry name" value="CarboxyPept-like_regulatory"/>
</dbReference>
<accession>A0A4R8DX06</accession>
<comment type="similarity">
    <text evidence="7">Belongs to the TonB-dependent receptor family.</text>
</comment>
<keyword evidence="6 7" id="KW-0998">Cell outer membrane</keyword>